<dbReference type="EMBL" id="MSFL01000005">
    <property type="protein sequence ID" value="PWY88553.1"/>
    <property type="molecule type" value="Genomic_DNA"/>
</dbReference>
<name>A0A317WQ52_9EURO</name>
<gene>
    <name evidence="2" type="ORF">BO70DRAFT_184632</name>
</gene>
<organism evidence="2 3">
    <name type="scientific">Aspergillus heteromorphus CBS 117.55</name>
    <dbReference type="NCBI Taxonomy" id="1448321"/>
    <lineage>
        <taxon>Eukaryota</taxon>
        <taxon>Fungi</taxon>
        <taxon>Dikarya</taxon>
        <taxon>Ascomycota</taxon>
        <taxon>Pezizomycotina</taxon>
        <taxon>Eurotiomycetes</taxon>
        <taxon>Eurotiomycetidae</taxon>
        <taxon>Eurotiales</taxon>
        <taxon>Aspergillaceae</taxon>
        <taxon>Aspergillus</taxon>
        <taxon>Aspergillus subgen. Circumdati</taxon>
    </lineage>
</organism>
<comment type="caution">
    <text evidence="2">The sequence shown here is derived from an EMBL/GenBank/DDBJ whole genome shotgun (WGS) entry which is preliminary data.</text>
</comment>
<feature type="compositionally biased region" description="Polar residues" evidence="1">
    <location>
        <begin position="29"/>
        <end position="43"/>
    </location>
</feature>
<feature type="compositionally biased region" description="Acidic residues" evidence="1">
    <location>
        <begin position="80"/>
        <end position="96"/>
    </location>
</feature>
<dbReference type="VEuPathDB" id="FungiDB:BO70DRAFT_184632"/>
<dbReference type="RefSeq" id="XP_025402089.1">
    <property type="nucleotide sequence ID" value="XM_025538460.1"/>
</dbReference>
<dbReference type="Proteomes" id="UP000247233">
    <property type="component" value="Unassembled WGS sequence"/>
</dbReference>
<reference evidence="2 3" key="1">
    <citation type="submission" date="2016-12" db="EMBL/GenBank/DDBJ databases">
        <title>The genomes of Aspergillus section Nigri reveals drivers in fungal speciation.</title>
        <authorList>
            <consortium name="DOE Joint Genome Institute"/>
            <person name="Vesth T.C."/>
            <person name="Nybo J."/>
            <person name="Theobald S."/>
            <person name="Brandl J."/>
            <person name="Frisvad J.C."/>
            <person name="Nielsen K.F."/>
            <person name="Lyhne E.K."/>
            <person name="Kogle M.E."/>
            <person name="Kuo A."/>
            <person name="Riley R."/>
            <person name="Clum A."/>
            <person name="Nolan M."/>
            <person name="Lipzen A."/>
            <person name="Salamov A."/>
            <person name="Henrissat B."/>
            <person name="Wiebenga A."/>
            <person name="De Vries R.P."/>
            <person name="Grigoriev I.V."/>
            <person name="Mortensen U.H."/>
            <person name="Andersen M.R."/>
            <person name="Baker S.E."/>
        </authorList>
    </citation>
    <scope>NUCLEOTIDE SEQUENCE [LARGE SCALE GENOMIC DNA]</scope>
    <source>
        <strain evidence="2 3">CBS 117.55</strain>
    </source>
</reference>
<dbReference type="OrthoDB" id="4199007at2759"/>
<evidence type="ECO:0000256" key="1">
    <source>
        <dbReference type="SAM" id="MobiDB-lite"/>
    </source>
</evidence>
<evidence type="ECO:0000313" key="2">
    <source>
        <dbReference type="EMBL" id="PWY88553.1"/>
    </source>
</evidence>
<accession>A0A317WQ52</accession>
<dbReference type="GeneID" id="37060697"/>
<protein>
    <submittedName>
        <fullName evidence="2">Uncharacterized protein</fullName>
    </submittedName>
</protein>
<sequence length="367" mass="40964">MSTQNMNKKSWESLSSTFSQLEISISQDSCYASDEVSVTSNGQPAPKPAPNSSGVLPVQPATGPSLRPLLKPILKRPYSEIEDEESESGYASEDSDFEYDAIFGESDDDDDDMYHVSGWDDASDIMYETYDEEDDESCDGDFVSFGGFVRFDDNVRYIDAPDVDDAEDEEPQREMTCHELMEIARASGTLHIQEGESDDSDVDDIEDDEHSSILESMEQLPEEHPSDSVELDRRIFVAYMNAINGISDLRYKAQLRSQVNDFETGRVHSPYLDSGDATGAYFDTLLNHVIGLFRNVVAKEELSDLVSLSNQVPGCFSDASHPETRVRIEAILREKLACDTINIGPDELSFFASGVVYALEKWQGFLH</sequence>
<keyword evidence="3" id="KW-1185">Reference proteome</keyword>
<dbReference type="AlphaFoldDB" id="A0A317WQ52"/>
<feature type="region of interest" description="Disordered" evidence="1">
    <location>
        <begin position="29"/>
        <end position="96"/>
    </location>
</feature>
<proteinExistence type="predicted"/>
<evidence type="ECO:0000313" key="3">
    <source>
        <dbReference type="Proteomes" id="UP000247233"/>
    </source>
</evidence>
<feature type="compositionally biased region" description="Low complexity" evidence="1">
    <location>
        <begin position="64"/>
        <end position="76"/>
    </location>
</feature>